<evidence type="ECO:0000256" key="2">
    <source>
        <dbReference type="ARBA" id="ARBA00022723"/>
    </source>
</evidence>
<gene>
    <name evidence="4" type="ORF">OR61_17665</name>
</gene>
<feature type="non-terminal residue" evidence="4">
    <location>
        <position position="124"/>
    </location>
</feature>
<evidence type="ECO:0000313" key="5">
    <source>
        <dbReference type="Proteomes" id="UP000030969"/>
    </source>
</evidence>
<dbReference type="GO" id="GO:0016052">
    <property type="term" value="P:carbohydrate catabolic process"/>
    <property type="evidence" value="ECO:0007669"/>
    <property type="project" value="TreeGrafter"/>
</dbReference>
<evidence type="ECO:0000256" key="1">
    <source>
        <dbReference type="ARBA" id="ARBA00001946"/>
    </source>
</evidence>
<name>A0AAJ0IW93_9XANT</name>
<protein>
    <submittedName>
        <fullName evidence="4">Fuconate dehydratase</fullName>
    </submittedName>
</protein>
<keyword evidence="2" id="KW-0479">Metal-binding</keyword>
<proteinExistence type="predicted"/>
<dbReference type="InterPro" id="IPR046945">
    <property type="entry name" value="RHMD-like"/>
</dbReference>
<keyword evidence="3" id="KW-0460">Magnesium</keyword>
<comment type="cofactor">
    <cofactor evidence="1">
        <name>Mg(2+)</name>
        <dbReference type="ChEBI" id="CHEBI:18420"/>
    </cofactor>
</comment>
<dbReference type="Proteomes" id="UP000030969">
    <property type="component" value="Unassembled WGS sequence"/>
</dbReference>
<accession>A0AAJ0IW93</accession>
<dbReference type="SUPFAM" id="SSF54826">
    <property type="entry name" value="Enolase N-terminal domain-like"/>
    <property type="match status" value="1"/>
</dbReference>
<sequence length="124" mass="13237">MRTIIALETHDVRFPTSRELDGSDAMNPDPDYSAAYVVLRTDAPDDLAGYGLVFTIGRGNDVQTAAVAALAEHVIGLSVDEVIADLGAFARLLTNDSQLRWLGPEKGVMHMAIGAVINAAWDLA</sequence>
<dbReference type="PANTHER" id="PTHR13794">
    <property type="entry name" value="ENOLASE SUPERFAMILY, MANDELATE RACEMASE"/>
    <property type="match status" value="1"/>
</dbReference>
<evidence type="ECO:0000256" key="3">
    <source>
        <dbReference type="ARBA" id="ARBA00022842"/>
    </source>
</evidence>
<dbReference type="AlphaFoldDB" id="A0AAJ0IW93"/>
<reference evidence="4 5" key="1">
    <citation type="submission" date="2014-11" db="EMBL/GenBank/DDBJ databases">
        <title>Draft Genome Sequences of Xanthomonas vesicatoria Strains from the Balkan Peninsula.</title>
        <authorList>
            <person name="Vancheva T."/>
            <person name="Lefeuvre P."/>
            <person name="Bogatzevska N."/>
            <person name="Moncheva P."/>
            <person name="Koebnik R."/>
        </authorList>
    </citation>
    <scope>NUCLEOTIDE SEQUENCE [LARGE SCALE GENOMIC DNA]</scope>
    <source>
        <strain evidence="4 5">53M</strain>
    </source>
</reference>
<comment type="caution">
    <text evidence="4">The sequence shown here is derived from an EMBL/GenBank/DDBJ whole genome shotgun (WGS) entry which is preliminary data.</text>
</comment>
<dbReference type="GO" id="GO:0016836">
    <property type="term" value="F:hydro-lyase activity"/>
    <property type="evidence" value="ECO:0007669"/>
    <property type="project" value="TreeGrafter"/>
</dbReference>
<dbReference type="InterPro" id="IPR029017">
    <property type="entry name" value="Enolase-like_N"/>
</dbReference>
<organism evidence="4 5">
    <name type="scientific">Xanthomonas vesicatoria</name>
    <dbReference type="NCBI Taxonomy" id="56460"/>
    <lineage>
        <taxon>Bacteria</taxon>
        <taxon>Pseudomonadati</taxon>
        <taxon>Pseudomonadota</taxon>
        <taxon>Gammaproteobacteria</taxon>
        <taxon>Lysobacterales</taxon>
        <taxon>Lysobacteraceae</taxon>
        <taxon>Xanthomonas</taxon>
    </lineage>
</organism>
<dbReference type="EMBL" id="JSYJ01000134">
    <property type="protein sequence ID" value="KHM92014.1"/>
    <property type="molecule type" value="Genomic_DNA"/>
</dbReference>
<dbReference type="PANTHER" id="PTHR13794:SF58">
    <property type="entry name" value="MITOCHONDRIAL ENOLASE SUPERFAMILY MEMBER 1"/>
    <property type="match status" value="1"/>
</dbReference>
<dbReference type="Gene3D" id="3.30.390.10">
    <property type="entry name" value="Enolase-like, N-terminal domain"/>
    <property type="match status" value="1"/>
</dbReference>
<evidence type="ECO:0000313" key="4">
    <source>
        <dbReference type="EMBL" id="KHM92014.1"/>
    </source>
</evidence>
<dbReference type="GO" id="GO:0000287">
    <property type="term" value="F:magnesium ion binding"/>
    <property type="evidence" value="ECO:0007669"/>
    <property type="project" value="TreeGrafter"/>
</dbReference>